<evidence type="ECO:0000313" key="13">
    <source>
        <dbReference type="EMBL" id="MBC5733285.1"/>
    </source>
</evidence>
<dbReference type="PROSITE" id="PS01124">
    <property type="entry name" value="HTH_ARAC_FAMILY_2"/>
    <property type="match status" value="1"/>
</dbReference>
<dbReference type="RefSeq" id="WP_186907172.1">
    <property type="nucleotide sequence ID" value="NZ_JACOPP010000005.1"/>
</dbReference>
<dbReference type="SMART" id="SM00448">
    <property type="entry name" value="REC"/>
    <property type="match status" value="1"/>
</dbReference>
<dbReference type="Pfam" id="PF12833">
    <property type="entry name" value="HTH_18"/>
    <property type="match status" value="1"/>
</dbReference>
<dbReference type="Gene3D" id="3.40.50.2300">
    <property type="match status" value="1"/>
</dbReference>
<keyword evidence="5" id="KW-0902">Two-component regulatory system</keyword>
<dbReference type="InterPro" id="IPR018060">
    <property type="entry name" value="HTH_AraC"/>
</dbReference>
<evidence type="ECO:0000256" key="6">
    <source>
        <dbReference type="ARBA" id="ARBA00023015"/>
    </source>
</evidence>
<dbReference type="SUPFAM" id="SSF46689">
    <property type="entry name" value="Homeodomain-like"/>
    <property type="match status" value="2"/>
</dbReference>
<evidence type="ECO:0000256" key="1">
    <source>
        <dbReference type="ARBA" id="ARBA00004496"/>
    </source>
</evidence>
<keyword evidence="8" id="KW-0804">Transcription</keyword>
<dbReference type="GO" id="GO:0003700">
    <property type="term" value="F:DNA-binding transcription factor activity"/>
    <property type="evidence" value="ECO:0007669"/>
    <property type="project" value="InterPro"/>
</dbReference>
<dbReference type="InterPro" id="IPR051552">
    <property type="entry name" value="HptR"/>
</dbReference>
<accession>A0A8J6JEG5</accession>
<evidence type="ECO:0000256" key="8">
    <source>
        <dbReference type="ARBA" id="ARBA00023163"/>
    </source>
</evidence>
<feature type="domain" description="HTH araC/xylS-type" evidence="11">
    <location>
        <begin position="415"/>
        <end position="503"/>
    </location>
</feature>
<name>A0A8J6JEG5_9FIRM</name>
<feature type="modified residue" description="4-aspartylphosphate" evidence="10">
    <location>
        <position position="55"/>
    </location>
</feature>
<evidence type="ECO:0000256" key="9">
    <source>
        <dbReference type="ARBA" id="ARBA00024867"/>
    </source>
</evidence>
<dbReference type="SUPFAM" id="SSF52172">
    <property type="entry name" value="CheY-like"/>
    <property type="match status" value="1"/>
</dbReference>
<evidence type="ECO:0000259" key="12">
    <source>
        <dbReference type="PROSITE" id="PS50110"/>
    </source>
</evidence>
<dbReference type="Gene3D" id="1.10.10.60">
    <property type="entry name" value="Homeodomain-like"/>
    <property type="match status" value="2"/>
</dbReference>
<evidence type="ECO:0000256" key="7">
    <source>
        <dbReference type="ARBA" id="ARBA00023125"/>
    </source>
</evidence>
<organism evidence="13 14">
    <name type="scientific">Lawsonibacter hominis</name>
    <dbReference type="NCBI Taxonomy" id="2763053"/>
    <lineage>
        <taxon>Bacteria</taxon>
        <taxon>Bacillati</taxon>
        <taxon>Bacillota</taxon>
        <taxon>Clostridia</taxon>
        <taxon>Eubacteriales</taxon>
        <taxon>Oscillospiraceae</taxon>
        <taxon>Lawsonibacter</taxon>
    </lineage>
</organism>
<evidence type="ECO:0000256" key="4">
    <source>
        <dbReference type="ARBA" id="ARBA00022553"/>
    </source>
</evidence>
<dbReference type="GO" id="GO:0005737">
    <property type="term" value="C:cytoplasm"/>
    <property type="evidence" value="ECO:0007669"/>
    <property type="project" value="UniProtKB-SubCell"/>
</dbReference>
<keyword evidence="6" id="KW-0805">Transcription regulation</keyword>
<evidence type="ECO:0000259" key="11">
    <source>
        <dbReference type="PROSITE" id="PS01124"/>
    </source>
</evidence>
<dbReference type="EMBL" id="JACOPP010000005">
    <property type="protein sequence ID" value="MBC5733285.1"/>
    <property type="molecule type" value="Genomic_DNA"/>
</dbReference>
<reference evidence="13" key="1">
    <citation type="submission" date="2020-08" db="EMBL/GenBank/DDBJ databases">
        <title>Genome public.</title>
        <authorList>
            <person name="Liu C."/>
            <person name="Sun Q."/>
        </authorList>
    </citation>
    <scope>NUCLEOTIDE SEQUENCE</scope>
    <source>
        <strain evidence="13">NSJ-51</strain>
    </source>
</reference>
<protein>
    <recommendedName>
        <fullName evidence="2">Stage 0 sporulation protein A homolog</fullName>
    </recommendedName>
</protein>
<evidence type="ECO:0000256" key="3">
    <source>
        <dbReference type="ARBA" id="ARBA00022490"/>
    </source>
</evidence>
<gene>
    <name evidence="13" type="ORF">H8S57_06045</name>
</gene>
<dbReference type="PROSITE" id="PS50110">
    <property type="entry name" value="RESPONSE_REGULATORY"/>
    <property type="match status" value="1"/>
</dbReference>
<dbReference type="InterPro" id="IPR011006">
    <property type="entry name" value="CheY-like_superfamily"/>
</dbReference>
<evidence type="ECO:0000256" key="10">
    <source>
        <dbReference type="PROSITE-ProRule" id="PRU00169"/>
    </source>
</evidence>
<dbReference type="CDD" id="cd17536">
    <property type="entry name" value="REC_YesN-like"/>
    <property type="match status" value="1"/>
</dbReference>
<keyword evidence="4 10" id="KW-0597">Phosphoprotein</keyword>
<dbReference type="PANTHER" id="PTHR42713:SF3">
    <property type="entry name" value="TRANSCRIPTIONAL REGULATORY PROTEIN HPTR"/>
    <property type="match status" value="1"/>
</dbReference>
<sequence>MYQVLIVEDEDWIRRGIVQSIRWRELGMELAGEAENGARALQILERRPVDIVLTDMKMPVCDGRGLLREMKDRKLDCEVIVLSEYTDFAYTRQAIHARVAEYLLKPIDPRQLNEVLCSAAKRLTEKSLSRKRDADPYDAVFRTTIARTSQEQLETVCLRHQGAFRNRCVVISCIQPEISQSGTAGYQESLERLAAEAPYPTKVYPYHDDRNIICLFSLAACPYNAGAKLAYNNWLRLFFQNYKTMWGGDLRIGTGREVNEIARLRSGLDAALAALRFLHRGRGAIICCDSAQAHKNAPEEPVISEQQITELLARCKKEEASKLRQAIIGTLSRSEYVYLPAMRQVLIDFTLTLEKCSSRAGYAVNITTAIGENYIDRINRIEWMADADAFLSQVFDQVFRNIAAKRALTTADVVEEVIRRIETNYMDEINLMQISQQYHINYVHLSRQFKERTGETFIDFLLRVRMSRARELIENNGLSEKETAALVGYSNPYYFAASYRKYFHAGTQKEDAADGRA</sequence>
<evidence type="ECO:0000313" key="14">
    <source>
        <dbReference type="Proteomes" id="UP000661435"/>
    </source>
</evidence>
<dbReference type="Proteomes" id="UP000661435">
    <property type="component" value="Unassembled WGS sequence"/>
</dbReference>
<comment type="subcellular location">
    <subcellularLocation>
        <location evidence="1">Cytoplasm</location>
    </subcellularLocation>
</comment>
<comment type="function">
    <text evidence="9">May play the central regulatory role in sporulation. It may be an element of the effector pathway responsible for the activation of sporulation genes in response to nutritional stress. Spo0A may act in concert with spo0H (a sigma factor) to control the expression of some genes that are critical to the sporulation process.</text>
</comment>
<evidence type="ECO:0000256" key="2">
    <source>
        <dbReference type="ARBA" id="ARBA00018672"/>
    </source>
</evidence>
<dbReference type="Pfam" id="PF00072">
    <property type="entry name" value="Response_reg"/>
    <property type="match status" value="1"/>
</dbReference>
<keyword evidence="3" id="KW-0963">Cytoplasm</keyword>
<dbReference type="InterPro" id="IPR001789">
    <property type="entry name" value="Sig_transdc_resp-reg_receiver"/>
</dbReference>
<dbReference type="GO" id="GO:0000160">
    <property type="term" value="P:phosphorelay signal transduction system"/>
    <property type="evidence" value="ECO:0007669"/>
    <property type="project" value="UniProtKB-KW"/>
</dbReference>
<keyword evidence="14" id="KW-1185">Reference proteome</keyword>
<keyword evidence="7" id="KW-0238">DNA-binding</keyword>
<dbReference type="PANTHER" id="PTHR42713">
    <property type="entry name" value="HISTIDINE KINASE-RELATED"/>
    <property type="match status" value="1"/>
</dbReference>
<comment type="caution">
    <text evidence="13">The sequence shown here is derived from an EMBL/GenBank/DDBJ whole genome shotgun (WGS) entry which is preliminary data.</text>
</comment>
<dbReference type="InterPro" id="IPR009057">
    <property type="entry name" value="Homeodomain-like_sf"/>
</dbReference>
<dbReference type="GO" id="GO:0043565">
    <property type="term" value="F:sequence-specific DNA binding"/>
    <property type="evidence" value="ECO:0007669"/>
    <property type="project" value="InterPro"/>
</dbReference>
<feature type="domain" description="Response regulatory" evidence="12">
    <location>
        <begin position="3"/>
        <end position="120"/>
    </location>
</feature>
<dbReference type="SMART" id="SM00342">
    <property type="entry name" value="HTH_ARAC"/>
    <property type="match status" value="1"/>
</dbReference>
<dbReference type="AlphaFoldDB" id="A0A8J6JEG5"/>
<proteinExistence type="predicted"/>
<evidence type="ECO:0000256" key="5">
    <source>
        <dbReference type="ARBA" id="ARBA00023012"/>
    </source>
</evidence>